<keyword evidence="3" id="KW-1185">Reference proteome</keyword>
<feature type="region of interest" description="Disordered" evidence="1">
    <location>
        <begin position="149"/>
        <end position="170"/>
    </location>
</feature>
<evidence type="ECO:0000313" key="2">
    <source>
        <dbReference type="EMBL" id="CRG92526.1"/>
    </source>
</evidence>
<feature type="region of interest" description="Disordered" evidence="1">
    <location>
        <begin position="361"/>
        <end position="392"/>
    </location>
</feature>
<dbReference type="Gene3D" id="6.10.250.2790">
    <property type="match status" value="1"/>
</dbReference>
<protein>
    <submittedName>
        <fullName evidence="2">Genome polyprotein</fullName>
    </submittedName>
</protein>
<accession>A0A0U1MC59</accession>
<name>A0A0U1MC59_TALIS</name>
<reference evidence="2" key="1">
    <citation type="submission" date="2015-04" db="EMBL/GenBank/DDBJ databases">
        <authorList>
            <person name="Syromyatnikov M.Y."/>
            <person name="Popov V.N."/>
        </authorList>
    </citation>
    <scope>NUCLEOTIDE SEQUENCE [LARGE SCALE GENOMIC DNA]</scope>
    <source>
        <strain evidence="2">WF-38-12</strain>
    </source>
</reference>
<organism evidence="2 3">
    <name type="scientific">Talaromyces islandicus</name>
    <name type="common">Penicillium islandicum</name>
    <dbReference type="NCBI Taxonomy" id="28573"/>
    <lineage>
        <taxon>Eukaryota</taxon>
        <taxon>Fungi</taxon>
        <taxon>Dikarya</taxon>
        <taxon>Ascomycota</taxon>
        <taxon>Pezizomycotina</taxon>
        <taxon>Eurotiomycetes</taxon>
        <taxon>Eurotiomycetidae</taxon>
        <taxon>Eurotiales</taxon>
        <taxon>Trichocomaceae</taxon>
        <taxon>Talaromyces</taxon>
        <taxon>Talaromyces sect. Islandici</taxon>
    </lineage>
</organism>
<dbReference type="Proteomes" id="UP000054383">
    <property type="component" value="Unassembled WGS sequence"/>
</dbReference>
<evidence type="ECO:0000256" key="1">
    <source>
        <dbReference type="SAM" id="MobiDB-lite"/>
    </source>
</evidence>
<feature type="compositionally biased region" description="Basic and acidic residues" evidence="1">
    <location>
        <begin position="1060"/>
        <end position="1076"/>
    </location>
</feature>
<feature type="compositionally biased region" description="Acidic residues" evidence="1">
    <location>
        <begin position="1077"/>
        <end position="1086"/>
    </location>
</feature>
<feature type="region of interest" description="Disordered" evidence="1">
    <location>
        <begin position="311"/>
        <end position="346"/>
    </location>
</feature>
<evidence type="ECO:0000313" key="3">
    <source>
        <dbReference type="Proteomes" id="UP000054383"/>
    </source>
</evidence>
<feature type="compositionally biased region" description="Acidic residues" evidence="1">
    <location>
        <begin position="152"/>
        <end position="170"/>
    </location>
</feature>
<gene>
    <name evidence="2" type="ORF">PISL3812_09587</name>
</gene>
<proteinExistence type="predicted"/>
<sequence>MSPACVQSTSQLDPSLHHFTDPLFDPADFLNDSLPALTLSNSQPHASRAPAAVPLTDLSSRIQPLLSQLSSQNVRLSSILTQITDEILRSGGRLAYEVEVLRGESIALSDALAENLSADIAKFANTKEPAEEVGAKATKEAAAAADIAETAEATEETTGESAENADAEEDAIEQDMQEDATREPLFITQLRTLSKVRARLEEVVQAFGDAMEWPLPPSELSLTSSFISVSAPEPGSESYSREERGQEVAKKLRTEITELLDSRGGGEAGLAAAVERLQVLRTLGQVWKGTSEEKARNRFLDSLAKSIEDRRKALDAQRAKKSRAPTTQAVDESSNNDTGGPGGGLFRNLQRIRDEIYLDEPRPGADLAQGDPPHHARRAGPDPPPLQSHAVSPQAAITPEQFSLLLSFWPSTNKPISSTRSRASRAVASFFLRPLRAGKCSFIVSNKPRGIGLSLSSLLQRFTMVQIDWEGQRVVVVARARALGKRATQNIQKIQKTRTIQTIQKISIPPRFRPSRIVSYAIGVFCLFLGFLVFAFVKRGSIVTTIGSANTPSPSYQDGTLPKDFNLHILVAAQPKNAALCRTITSAMILDYPSLTLLKQRPEIAAKPLSKTAASGEARIEKIKSILTFLTTNGRVYDHDLVLVVDSDDTLFQLPPDILIQRYKDLQKRNNYRLKRKYGTKFIGEGNNIQEVPKYTQRVLFAARKDCSSNITDSAACASVPESPLPPDIYGAKTDKKRDGTRNRPRWLDAGVVMGQVNDLVPLYEKVLEDMKKQPLHSSDQMALTQLFGNQEYSREVERRRSSSVFMEWLWDSIGIAEYSNITNVRARIQPGDWHEYGMGLDYEGQLFINTRKTAADIEWLKYRDVRKVSLVQIMHGVPREVRLNLPLDIEQSELNPFKQYKPSGAHAVKPPLNTSIDVLPPSWNFTWNDVPLATYIQTAAVPAIVHTNGDQSLRQDYWLTAWFHPWARALLRRHIRSAKAEATQISALGASDVLKDPGRRGGMWTDNDQWMSFAELCSGHEEAVFGDGLGPWGDETPNARPVYNLWGKLMAGKGPKFKKLGESRSEAEEIERLELGIDDDDDDDE</sequence>
<feature type="region of interest" description="Disordered" evidence="1">
    <location>
        <begin position="1058"/>
        <end position="1086"/>
    </location>
</feature>
<dbReference type="PANTHER" id="PTHR36587">
    <property type="entry name" value="EXPRESSION SITE-ASSOCIATED GENE 3 (ESAG3)-LIKE PROTEIN"/>
    <property type="match status" value="1"/>
</dbReference>
<feature type="compositionally biased region" description="Polar residues" evidence="1">
    <location>
        <begin position="324"/>
        <end position="338"/>
    </location>
</feature>
<dbReference type="STRING" id="28573.A0A0U1MC59"/>
<dbReference type="AlphaFoldDB" id="A0A0U1MC59"/>
<dbReference type="PANTHER" id="PTHR36587:SF2">
    <property type="entry name" value="EXPRESSION SITE-ASSOCIATED GENE 3 (ESAG3)-LIKE PROTEIN"/>
    <property type="match status" value="1"/>
</dbReference>
<dbReference type="OrthoDB" id="422736at2759"/>
<dbReference type="CDD" id="cd22997">
    <property type="entry name" value="GT_LH"/>
    <property type="match status" value="1"/>
</dbReference>
<dbReference type="EMBL" id="CVMT01000013">
    <property type="protein sequence ID" value="CRG92526.1"/>
    <property type="molecule type" value="Genomic_DNA"/>
</dbReference>